<proteinExistence type="predicted"/>
<dbReference type="EMBL" id="FOEP01000004">
    <property type="protein sequence ID" value="SEQ18848.1"/>
    <property type="molecule type" value="Genomic_DNA"/>
</dbReference>
<dbReference type="AlphaFoldDB" id="A0A1H9E1N2"/>
<keyword evidence="2" id="KW-1185">Reference proteome</keyword>
<dbReference type="OrthoDB" id="9888257at2"/>
<protein>
    <submittedName>
        <fullName evidence="1">Uncharacterized protein</fullName>
    </submittedName>
</protein>
<dbReference type="RefSeq" id="WP_090269408.1">
    <property type="nucleotide sequence ID" value="NZ_FOEP01000004.1"/>
</dbReference>
<accession>A0A1H9E1N2</accession>
<name>A0A1H9E1N2_9RHOB</name>
<dbReference type="Proteomes" id="UP000198634">
    <property type="component" value="Unassembled WGS sequence"/>
</dbReference>
<reference evidence="1 2" key="1">
    <citation type="submission" date="2016-10" db="EMBL/GenBank/DDBJ databases">
        <authorList>
            <person name="de Groot N.N."/>
        </authorList>
    </citation>
    <scope>NUCLEOTIDE SEQUENCE [LARGE SCALE GENOMIC DNA]</scope>
    <source>
        <strain evidence="1 2">DSM 22007</strain>
    </source>
</reference>
<dbReference type="STRING" id="657014.SAMN04488092_104340"/>
<sequence length="177" mass="20053">MDVSWVLELVVGAKELADSARVGEKPRHDQRKLLHAKSIIEALRLIYFAPRGVILLLDDLAKGGRPNREEIELILPRFNDGEHFVERMLFRLDPSDGQPDGFLTLRAERVLREIAYGKGGIREKVQALLNEALTYDQDIPADEAAKLRDEILALNKAIEDAEEALVVSMRSETRRRS</sequence>
<evidence type="ECO:0000313" key="1">
    <source>
        <dbReference type="EMBL" id="SEQ18848.1"/>
    </source>
</evidence>
<organism evidence="1 2">
    <name type="scientific">Thalassovita taeanensis</name>
    <dbReference type="NCBI Taxonomy" id="657014"/>
    <lineage>
        <taxon>Bacteria</taxon>
        <taxon>Pseudomonadati</taxon>
        <taxon>Pseudomonadota</taxon>
        <taxon>Alphaproteobacteria</taxon>
        <taxon>Rhodobacterales</taxon>
        <taxon>Roseobacteraceae</taxon>
        <taxon>Thalassovita</taxon>
    </lineage>
</organism>
<evidence type="ECO:0000313" key="2">
    <source>
        <dbReference type="Proteomes" id="UP000198634"/>
    </source>
</evidence>
<gene>
    <name evidence="1" type="ORF">SAMN04488092_104340</name>
</gene>